<evidence type="ECO:0000256" key="6">
    <source>
        <dbReference type="ARBA" id="ARBA00022737"/>
    </source>
</evidence>
<dbReference type="Proteomes" id="UP000735302">
    <property type="component" value="Unassembled WGS sequence"/>
</dbReference>
<keyword evidence="7" id="KW-0810">Translation regulation</keyword>
<dbReference type="AlphaFoldDB" id="A0AAV4ATR1"/>
<evidence type="ECO:0000313" key="11">
    <source>
        <dbReference type="EMBL" id="GFO11511.1"/>
    </source>
</evidence>
<dbReference type="InterPro" id="IPR015943">
    <property type="entry name" value="WD40/YVTN_repeat-like_dom_sf"/>
</dbReference>
<sequence length="539" mass="59693">MAAPVFMRGVQGLWSIDGTKYSSEPIAEIDKSNSCKSMTFSEDGSLFAWCNADSAYIMDANTMEILQDLGLPKLVELKFSPKGSVLASWNNYMVNRDGGAGMPNLHLFDVKTGDIKKSYIQKKQMNWNPEWSGDEGICVRNVNNELQFYESNNFDQVANKLHLQKVSGFSLAKGSSPYSIAAYVPGAKGQPSFVRIYRYPHLSGLQAALASKSFFKADRVNFFWNKTGHSLLVLTSTESSDSSYYGEQGLHYLNVNGDSCLVPLQKQGPIYHLEWLPNQQEFVLVHGCILFALCAVKTFPEQKKQIAQTQATDTTHFEWCPDGQHLLTCTTAPRLRVGNGYRIWHYTGTLMLQKFTENHAELWEVHWRPRPCDEAPKFSISSSPVASGAAVEQPKAKAGAYRPPHARGTPGAPAPTQRPLQEYEPPSNAKESDKAPSKNKKKREARKAKAAQEAQAEAGAASTPAQPTPSSNSSASEVKVESTGDPEKDKKLRNLRKKVQQIEKLKEQQAAGKTMEKNQVCAATALSILLDHQDPFEVN</sequence>
<dbReference type="GO" id="GO:0006417">
    <property type="term" value="P:regulation of translation"/>
    <property type="evidence" value="ECO:0007669"/>
    <property type="project" value="UniProtKB-KW"/>
</dbReference>
<comment type="similarity">
    <text evidence="2">Belongs to the WD repeat EIF2A family.</text>
</comment>
<feature type="compositionally biased region" description="Basic and acidic residues" evidence="9">
    <location>
        <begin position="478"/>
        <end position="492"/>
    </location>
</feature>
<dbReference type="PANTHER" id="PTHR13227">
    <property type="entry name" value="EUKARYOTIC TRANSLATION INITIATION FACTOR 2A"/>
    <property type="match status" value="1"/>
</dbReference>
<evidence type="ECO:0000256" key="9">
    <source>
        <dbReference type="SAM" id="MobiDB-lite"/>
    </source>
</evidence>
<evidence type="ECO:0000256" key="7">
    <source>
        <dbReference type="ARBA" id="ARBA00022845"/>
    </source>
</evidence>
<protein>
    <recommendedName>
        <fullName evidence="3">Eukaryotic translation initiation factor 2A</fullName>
    </recommendedName>
</protein>
<feature type="compositionally biased region" description="Polar residues" evidence="9">
    <location>
        <begin position="463"/>
        <end position="476"/>
    </location>
</feature>
<feature type="compositionally biased region" description="Low complexity" evidence="9">
    <location>
        <begin position="451"/>
        <end position="461"/>
    </location>
</feature>
<dbReference type="Gene3D" id="2.130.10.10">
    <property type="entry name" value="YVTN repeat-like/Quinoprotein amine dehydrogenase"/>
    <property type="match status" value="1"/>
</dbReference>
<feature type="domain" description="Translation initiation factor beta propellor-like" evidence="10">
    <location>
        <begin position="302"/>
        <end position="364"/>
    </location>
</feature>
<reference evidence="11 12" key="1">
    <citation type="journal article" date="2021" name="Elife">
        <title>Chloroplast acquisition without the gene transfer in kleptoplastic sea slugs, Plakobranchus ocellatus.</title>
        <authorList>
            <person name="Maeda T."/>
            <person name="Takahashi S."/>
            <person name="Yoshida T."/>
            <person name="Shimamura S."/>
            <person name="Takaki Y."/>
            <person name="Nagai Y."/>
            <person name="Toyoda A."/>
            <person name="Suzuki Y."/>
            <person name="Arimoto A."/>
            <person name="Ishii H."/>
            <person name="Satoh N."/>
            <person name="Nishiyama T."/>
            <person name="Hasebe M."/>
            <person name="Maruyama T."/>
            <person name="Minagawa J."/>
            <person name="Obokata J."/>
            <person name="Shigenobu S."/>
        </authorList>
    </citation>
    <scope>NUCLEOTIDE SEQUENCE [LARGE SCALE GENOMIC DNA]</scope>
</reference>
<evidence type="ECO:0000256" key="4">
    <source>
        <dbReference type="ARBA" id="ARBA00022540"/>
    </source>
</evidence>
<proteinExistence type="inferred from homology"/>
<dbReference type="PANTHER" id="PTHR13227:SF0">
    <property type="entry name" value="EUKARYOTIC TRANSLATION INITIATION FACTOR 2A"/>
    <property type="match status" value="1"/>
</dbReference>
<dbReference type="InterPro" id="IPR011387">
    <property type="entry name" value="TIF2A"/>
</dbReference>
<dbReference type="GO" id="GO:0043022">
    <property type="term" value="F:ribosome binding"/>
    <property type="evidence" value="ECO:0007669"/>
    <property type="project" value="TreeGrafter"/>
</dbReference>
<evidence type="ECO:0000256" key="3">
    <source>
        <dbReference type="ARBA" id="ARBA00013819"/>
    </source>
</evidence>
<organism evidence="11 12">
    <name type="scientific">Plakobranchus ocellatus</name>
    <dbReference type="NCBI Taxonomy" id="259542"/>
    <lineage>
        <taxon>Eukaryota</taxon>
        <taxon>Metazoa</taxon>
        <taxon>Spiralia</taxon>
        <taxon>Lophotrochozoa</taxon>
        <taxon>Mollusca</taxon>
        <taxon>Gastropoda</taxon>
        <taxon>Heterobranchia</taxon>
        <taxon>Euthyneura</taxon>
        <taxon>Panpulmonata</taxon>
        <taxon>Sacoglossa</taxon>
        <taxon>Placobranchoidea</taxon>
        <taxon>Plakobranchidae</taxon>
        <taxon>Plakobranchus</taxon>
    </lineage>
</organism>
<keyword evidence="12" id="KW-1185">Reference proteome</keyword>
<dbReference type="GO" id="GO:0022627">
    <property type="term" value="C:cytosolic small ribosomal subunit"/>
    <property type="evidence" value="ECO:0007669"/>
    <property type="project" value="TreeGrafter"/>
</dbReference>
<gene>
    <name evidence="11" type="ORF">PoB_003801600</name>
</gene>
<feature type="region of interest" description="Disordered" evidence="9">
    <location>
        <begin position="378"/>
        <end position="499"/>
    </location>
</feature>
<evidence type="ECO:0000259" key="10">
    <source>
        <dbReference type="Pfam" id="PF08662"/>
    </source>
</evidence>
<feature type="compositionally biased region" description="Basic residues" evidence="9">
    <location>
        <begin position="437"/>
        <end position="449"/>
    </location>
</feature>
<dbReference type="GO" id="GO:0003729">
    <property type="term" value="F:mRNA binding"/>
    <property type="evidence" value="ECO:0007669"/>
    <property type="project" value="TreeGrafter"/>
</dbReference>
<comment type="caution">
    <text evidence="11">The sequence shown here is derived from an EMBL/GenBank/DDBJ whole genome shotgun (WGS) entry which is preliminary data.</text>
</comment>
<comment type="function">
    <text evidence="1">Functions in the early steps of protein synthesis of a small number of specific mRNAs. Acts by directing the binding of methionyl-tRNAi to 40S ribosomal subunits. In contrast to the eIF-2 complex, it binds methionyl-tRNAi to 40S subunits in a codon-dependent manner, whereas the eIF-2 complex binds methionyl-tRNAi to 40S subunits in a GTP-dependent manner.</text>
</comment>
<keyword evidence="5" id="KW-0853">WD repeat</keyword>
<keyword evidence="8" id="KW-0648">Protein biosynthesis</keyword>
<dbReference type="EMBL" id="BLXT01004324">
    <property type="protein sequence ID" value="GFO11511.1"/>
    <property type="molecule type" value="Genomic_DNA"/>
</dbReference>
<accession>A0AAV4ATR1</accession>
<keyword evidence="6" id="KW-0677">Repeat</keyword>
<evidence type="ECO:0000313" key="12">
    <source>
        <dbReference type="Proteomes" id="UP000735302"/>
    </source>
</evidence>
<keyword evidence="4 11" id="KW-0396">Initiation factor</keyword>
<name>A0AAV4ATR1_9GAST</name>
<dbReference type="InterPro" id="IPR013979">
    <property type="entry name" value="TIF_beta_prop-like"/>
</dbReference>
<dbReference type="GO" id="GO:0000049">
    <property type="term" value="F:tRNA binding"/>
    <property type="evidence" value="ECO:0007669"/>
    <property type="project" value="TreeGrafter"/>
</dbReference>
<evidence type="ECO:0000256" key="2">
    <source>
        <dbReference type="ARBA" id="ARBA00009573"/>
    </source>
</evidence>
<evidence type="ECO:0000256" key="8">
    <source>
        <dbReference type="ARBA" id="ARBA00022917"/>
    </source>
</evidence>
<evidence type="ECO:0000256" key="1">
    <source>
        <dbReference type="ARBA" id="ARBA00003993"/>
    </source>
</evidence>
<dbReference type="Pfam" id="PF08662">
    <property type="entry name" value="eIF2A"/>
    <property type="match status" value="2"/>
</dbReference>
<feature type="domain" description="Translation initiation factor beta propellor-like" evidence="10">
    <location>
        <begin position="212"/>
        <end position="288"/>
    </location>
</feature>
<dbReference type="GO" id="GO:0003743">
    <property type="term" value="F:translation initiation factor activity"/>
    <property type="evidence" value="ECO:0007669"/>
    <property type="project" value="UniProtKB-KW"/>
</dbReference>
<dbReference type="SUPFAM" id="SSF82171">
    <property type="entry name" value="DPP6 N-terminal domain-like"/>
    <property type="match status" value="1"/>
</dbReference>
<evidence type="ECO:0000256" key="5">
    <source>
        <dbReference type="ARBA" id="ARBA00022574"/>
    </source>
</evidence>